<dbReference type="InterPro" id="IPR013103">
    <property type="entry name" value="RVT_2"/>
</dbReference>
<evidence type="ECO:0000313" key="4">
    <source>
        <dbReference type="EMBL" id="CAN82621.1"/>
    </source>
</evidence>
<evidence type="ECO:0000256" key="2">
    <source>
        <dbReference type="SAM" id="MobiDB-lite"/>
    </source>
</evidence>
<dbReference type="PANTHER" id="PTHR11439:SF483">
    <property type="entry name" value="PEPTIDE SYNTHASE GLIP-LIKE, PUTATIVE (AFU_ORTHOLOGUE AFUA_3G12920)-RELATED"/>
    <property type="match status" value="1"/>
</dbReference>
<feature type="compositionally biased region" description="Basic and acidic residues" evidence="2">
    <location>
        <begin position="623"/>
        <end position="640"/>
    </location>
</feature>
<protein>
    <recommendedName>
        <fullName evidence="3">Reverse transcriptase Ty1/copia-type domain-containing protein</fullName>
    </recommendedName>
</protein>
<organism evidence="4">
    <name type="scientific">Vitis vinifera</name>
    <name type="common">Grape</name>
    <dbReference type="NCBI Taxonomy" id="29760"/>
    <lineage>
        <taxon>Eukaryota</taxon>
        <taxon>Viridiplantae</taxon>
        <taxon>Streptophyta</taxon>
        <taxon>Embryophyta</taxon>
        <taxon>Tracheophyta</taxon>
        <taxon>Spermatophyta</taxon>
        <taxon>Magnoliopsida</taxon>
        <taxon>eudicotyledons</taxon>
        <taxon>Gunneridae</taxon>
        <taxon>Pentapetalae</taxon>
        <taxon>rosids</taxon>
        <taxon>Vitales</taxon>
        <taxon>Vitaceae</taxon>
        <taxon>Viteae</taxon>
        <taxon>Vitis</taxon>
    </lineage>
</organism>
<evidence type="ECO:0000259" key="3">
    <source>
        <dbReference type="Pfam" id="PF07727"/>
    </source>
</evidence>
<dbReference type="AlphaFoldDB" id="A5AVM1"/>
<accession>A5AVM1</accession>
<reference evidence="4" key="1">
    <citation type="journal article" date="2007" name="PLoS ONE">
        <title>The first genome sequence of an elite grapevine cultivar (Pinot noir Vitis vinifera L.): coping with a highly heterozygous genome.</title>
        <authorList>
            <person name="Velasco R."/>
            <person name="Zharkikh A."/>
            <person name="Troggio M."/>
            <person name="Cartwright D.A."/>
            <person name="Cestaro A."/>
            <person name="Pruss D."/>
            <person name="Pindo M."/>
            <person name="FitzGerald L.M."/>
            <person name="Vezzulli S."/>
            <person name="Reid J."/>
            <person name="Malacarne G."/>
            <person name="Iliev D."/>
            <person name="Coppola G."/>
            <person name="Wardell B."/>
            <person name="Micheletti D."/>
            <person name="Macalma T."/>
            <person name="Facci M."/>
            <person name="Mitchell J.T."/>
            <person name="Perazzolli M."/>
            <person name="Eldredge G."/>
            <person name="Gatto P."/>
            <person name="Oyzerski R."/>
            <person name="Moretto M."/>
            <person name="Gutin N."/>
            <person name="Stefanini M."/>
            <person name="Chen Y."/>
            <person name="Segala C."/>
            <person name="Davenport C."/>
            <person name="Dematte L."/>
            <person name="Mraz A."/>
            <person name="Battilana J."/>
            <person name="Stormo K."/>
            <person name="Costa F."/>
            <person name="Tao Q."/>
            <person name="Si-Ammour A."/>
            <person name="Harkins T."/>
            <person name="Lackey A."/>
            <person name="Perbost C."/>
            <person name="Taillon B."/>
            <person name="Stella A."/>
            <person name="Solovyev V."/>
            <person name="Fawcett J.A."/>
            <person name="Sterck L."/>
            <person name="Vandepoele K."/>
            <person name="Grando S.M."/>
            <person name="Toppo S."/>
            <person name="Moser C."/>
            <person name="Lanchbury J."/>
            <person name="Bogden R."/>
            <person name="Skolnick M."/>
            <person name="Sgaramella V."/>
            <person name="Bhatnagar S.K."/>
            <person name="Fontana P."/>
            <person name="Gutin A."/>
            <person name="Van de Peer Y."/>
            <person name="Salamini F."/>
            <person name="Viola R."/>
        </authorList>
    </citation>
    <scope>NUCLEOTIDE SEQUENCE</scope>
</reference>
<feature type="coiled-coil region" evidence="1">
    <location>
        <begin position="126"/>
        <end position="153"/>
    </location>
</feature>
<proteinExistence type="predicted"/>
<keyword evidence="1" id="KW-0175">Coiled coil</keyword>
<gene>
    <name evidence="4" type="ORF">VITISV_002312</name>
</gene>
<feature type="region of interest" description="Disordered" evidence="2">
    <location>
        <begin position="610"/>
        <end position="640"/>
    </location>
</feature>
<dbReference type="EMBL" id="AM437259">
    <property type="protein sequence ID" value="CAN82621.1"/>
    <property type="molecule type" value="Genomic_DNA"/>
</dbReference>
<name>A5AVM1_VITVI</name>
<evidence type="ECO:0000256" key="1">
    <source>
        <dbReference type="SAM" id="Coils"/>
    </source>
</evidence>
<dbReference type="PANTHER" id="PTHR11439">
    <property type="entry name" value="GAG-POL-RELATED RETROTRANSPOSON"/>
    <property type="match status" value="1"/>
</dbReference>
<feature type="domain" description="Reverse transcriptase Ty1/copia-type" evidence="3">
    <location>
        <begin position="261"/>
        <end position="389"/>
    </location>
</feature>
<sequence>MVIPSSSSHTESFAKNRAPFFTGTNYPYWKTKMTWYLQSTDLDVWDVWDIIEDDPTFPTKLVDGVMVPKPNQEWNELDRRYFQLNAKVTAIQEPKDLTKLPMEELVGSLMTYEINLAKKLQEGEDKKKKNITLKSTTKEEEEVEEEKQSEEDDDLALITRKLNKYMRGERFRGRSFTFRRDLSKKESSSHGDKEKWEEKRDLVCFQCKKPGHIKYDYPLYKSEAKRRMKKAMMATWSESEESSEKENEKEVANMCFMAIDELDEALYGLKRAPRAWYERLSKFLLKKGFKMGKIDTILFIKTKENDMLLVQIYVDDIIFCDTNVSLCEEFSKCMYSEFEMSMMGELNFFLRLQIKQLNEGTFINQAKYMRDLLKRFNMEEAKTMKTPMSSSIKFDKNEKSKSIDSTMYKGMICYLLYLTTSRPDIMYSICLCARFQSCPKESHLSIVKRILRYLKATIYIGLWYPKSDNFELIGFSDADFFGCRVERKNTSGTCHFLGHSLVSWHRESRVPLRHKASAQLSHLSLLKRRLAERRGLTPPYSVLWRIISDTSKSLLRESFLTRVFKDVEVDLSRETDFEAPSSYDTYDDKSMGQMKFEKAPDGSWVKRVERPSAQARGQGEAHPGVEEEAKIREMDNGVDL</sequence>
<dbReference type="Pfam" id="PF07727">
    <property type="entry name" value="RVT_2"/>
    <property type="match status" value="1"/>
</dbReference>